<feature type="domain" description="Squalene epoxidase" evidence="15">
    <location>
        <begin position="207"/>
        <end position="249"/>
    </location>
</feature>
<keyword evidence="7" id="KW-0274">FAD</keyword>
<evidence type="ECO:0000256" key="3">
    <source>
        <dbReference type="ARBA" id="ARBA00008802"/>
    </source>
</evidence>
<dbReference type="InterPro" id="IPR036188">
    <property type="entry name" value="FAD/NAD-bd_sf"/>
</dbReference>
<keyword evidence="8" id="KW-0492">Microsome</keyword>
<feature type="domain" description="FAD dependent oxidoreductase" evidence="14">
    <location>
        <begin position="27"/>
        <end position="57"/>
    </location>
</feature>
<dbReference type="SUPFAM" id="SSF51905">
    <property type="entry name" value="FAD/NAD(P)-binding domain"/>
    <property type="match status" value="1"/>
</dbReference>
<evidence type="ECO:0000256" key="13">
    <source>
        <dbReference type="SAM" id="Phobius"/>
    </source>
</evidence>
<feature type="transmembrane region" description="Helical" evidence="13">
    <location>
        <begin position="572"/>
        <end position="592"/>
    </location>
</feature>
<dbReference type="GO" id="GO:0050660">
    <property type="term" value="F:flavin adenine dinucleotide binding"/>
    <property type="evidence" value="ECO:0007669"/>
    <property type="project" value="InterPro"/>
</dbReference>
<feature type="region of interest" description="Disordered" evidence="12">
    <location>
        <begin position="351"/>
        <end position="371"/>
    </location>
</feature>
<dbReference type="EC" id="1.14.14.17" evidence="4"/>
<protein>
    <recommendedName>
        <fullName evidence="4">squalene monooxygenase</fullName>
        <ecNumber evidence="4">1.14.14.17</ecNumber>
    </recommendedName>
</protein>
<dbReference type="Proteomes" id="UP000077521">
    <property type="component" value="Unassembled WGS sequence"/>
</dbReference>
<evidence type="ECO:0000256" key="8">
    <source>
        <dbReference type="ARBA" id="ARBA00022848"/>
    </source>
</evidence>
<gene>
    <name evidence="16" type="ORF">A4X13_0g4904</name>
</gene>
<evidence type="ECO:0000256" key="6">
    <source>
        <dbReference type="ARBA" id="ARBA00022692"/>
    </source>
</evidence>
<dbReference type="GO" id="GO:0016020">
    <property type="term" value="C:membrane"/>
    <property type="evidence" value="ECO:0007669"/>
    <property type="project" value="InterPro"/>
</dbReference>
<evidence type="ECO:0000256" key="10">
    <source>
        <dbReference type="ARBA" id="ARBA00023002"/>
    </source>
</evidence>
<keyword evidence="9 13" id="KW-1133">Transmembrane helix</keyword>
<dbReference type="GO" id="GO:0005783">
    <property type="term" value="C:endoplasmic reticulum"/>
    <property type="evidence" value="ECO:0007669"/>
    <property type="project" value="TreeGrafter"/>
</dbReference>
<dbReference type="PANTHER" id="PTHR10835:SF0">
    <property type="entry name" value="SQUALENE MONOOXYGENASE"/>
    <property type="match status" value="1"/>
</dbReference>
<evidence type="ECO:0000259" key="14">
    <source>
        <dbReference type="Pfam" id="PF01266"/>
    </source>
</evidence>
<dbReference type="InterPro" id="IPR040125">
    <property type="entry name" value="Squalene_monox"/>
</dbReference>
<evidence type="ECO:0000256" key="1">
    <source>
        <dbReference type="ARBA" id="ARBA00001974"/>
    </source>
</evidence>
<proteinExistence type="inferred from homology"/>
<evidence type="ECO:0000256" key="9">
    <source>
        <dbReference type="ARBA" id="ARBA00022989"/>
    </source>
</evidence>
<dbReference type="Pfam" id="PF01266">
    <property type="entry name" value="DAO"/>
    <property type="match status" value="1"/>
</dbReference>
<keyword evidence="6 13" id="KW-0812">Transmembrane</keyword>
<dbReference type="AlphaFoldDB" id="A0A177TPR8"/>
<keyword evidence="11 13" id="KW-0472">Membrane</keyword>
<evidence type="ECO:0000259" key="15">
    <source>
        <dbReference type="Pfam" id="PF08491"/>
    </source>
</evidence>
<evidence type="ECO:0000313" key="17">
    <source>
        <dbReference type="Proteomes" id="UP000077521"/>
    </source>
</evidence>
<evidence type="ECO:0000256" key="7">
    <source>
        <dbReference type="ARBA" id="ARBA00022827"/>
    </source>
</evidence>
<feature type="transmembrane region" description="Helical" evidence="13">
    <location>
        <begin position="520"/>
        <end position="538"/>
    </location>
</feature>
<dbReference type="EMBL" id="LWDF02000344">
    <property type="protein sequence ID" value="KAE8250204.1"/>
    <property type="molecule type" value="Genomic_DNA"/>
</dbReference>
<feature type="domain" description="Squalene epoxidase" evidence="15">
    <location>
        <begin position="442"/>
        <end position="541"/>
    </location>
</feature>
<evidence type="ECO:0000256" key="11">
    <source>
        <dbReference type="ARBA" id="ARBA00023136"/>
    </source>
</evidence>
<dbReference type="Gene3D" id="3.50.50.60">
    <property type="entry name" value="FAD/NAD(P)-binding domain"/>
    <property type="match status" value="2"/>
</dbReference>
<dbReference type="InterPro" id="IPR013698">
    <property type="entry name" value="Squalene_epoxidase"/>
</dbReference>
<evidence type="ECO:0000256" key="5">
    <source>
        <dbReference type="ARBA" id="ARBA00022630"/>
    </source>
</evidence>
<keyword evidence="8" id="KW-0256">Endoplasmic reticulum</keyword>
<evidence type="ECO:0000256" key="12">
    <source>
        <dbReference type="SAM" id="MobiDB-lite"/>
    </source>
</evidence>
<feature type="region of interest" description="Disordered" evidence="12">
    <location>
        <begin position="180"/>
        <end position="199"/>
    </location>
</feature>
<comment type="similarity">
    <text evidence="3">Belongs to the squalene monooxygenase family.</text>
</comment>
<reference evidence="16" key="1">
    <citation type="submission" date="2016-04" db="EMBL/GenBank/DDBJ databases">
        <authorList>
            <person name="Nguyen H.D."/>
            <person name="Samba Siva P."/>
            <person name="Cullis J."/>
            <person name="Levesque C.A."/>
            <person name="Hambleton S."/>
        </authorList>
    </citation>
    <scope>NUCLEOTIDE SEQUENCE</scope>
    <source>
        <strain evidence="16">DAOMC 236416</strain>
    </source>
</reference>
<organism evidence="16 17">
    <name type="scientific">Tilletia indica</name>
    <dbReference type="NCBI Taxonomy" id="43049"/>
    <lineage>
        <taxon>Eukaryota</taxon>
        <taxon>Fungi</taxon>
        <taxon>Dikarya</taxon>
        <taxon>Basidiomycota</taxon>
        <taxon>Ustilaginomycotina</taxon>
        <taxon>Exobasidiomycetes</taxon>
        <taxon>Tilletiales</taxon>
        <taxon>Tilletiaceae</taxon>
        <taxon>Tilletia</taxon>
    </lineage>
</organism>
<keyword evidence="17" id="KW-1185">Reference proteome</keyword>
<feature type="domain" description="Squalene epoxidase" evidence="15">
    <location>
        <begin position="271"/>
        <end position="410"/>
    </location>
</feature>
<dbReference type="Pfam" id="PF08491">
    <property type="entry name" value="SE"/>
    <property type="match status" value="3"/>
</dbReference>
<evidence type="ECO:0000256" key="2">
    <source>
        <dbReference type="ARBA" id="ARBA00004154"/>
    </source>
</evidence>
<reference evidence="16" key="2">
    <citation type="journal article" date="2019" name="IMA Fungus">
        <title>Genome sequencing and comparison of five Tilletia species to identify candidate genes for the detection of regulated species infecting wheat.</title>
        <authorList>
            <person name="Nguyen H.D.T."/>
            <person name="Sultana T."/>
            <person name="Kesanakurti P."/>
            <person name="Hambleton S."/>
        </authorList>
    </citation>
    <scope>NUCLEOTIDE SEQUENCE</scope>
    <source>
        <strain evidence="16">DAOMC 236416</strain>
    </source>
</reference>
<evidence type="ECO:0000256" key="4">
    <source>
        <dbReference type="ARBA" id="ARBA00012312"/>
    </source>
</evidence>
<feature type="region of interest" description="Disordered" evidence="12">
    <location>
        <begin position="414"/>
        <end position="438"/>
    </location>
</feature>
<comment type="caution">
    <text evidence="16">The sequence shown here is derived from an EMBL/GenBank/DDBJ whole genome shotgun (WGS) entry which is preliminary data.</text>
</comment>
<sequence>MTTATPPITLAPPAHTPAADGEAPHFDVIVIGAGIVGSALAYALARSGRSVALLERDLSQPDRIVGELLQPAGVHALARLGISQALDGIDAVRVRGYQVFYEDNNVPIPYPTRKAHVQPDDEDSEQEQGRSFHHGRFIQSLRARAQKQTGVTLYEATVSDLIYSTSQPNVVVGVAASAKQAQPSSSSSSPPAPTSESSTTINFQLRAPLTFVADGCFSKFRRTLRGTSSRHTPLIRSHFVGLELKHEPMSSLYAPTPTHPNALPASQGGTALLPAPEHGHVCLTPSGPVLLYQIGPCETRILIDVPHKGSAPPPNGKGQLDAHIRTNVVPHLPKQAGVAVLAELDKGQRLRSMPNSWLPPSLQGQGKGSSDRQGVILVGDAMNMRHPLTGGGMSVGLWDVVYLTALLGGSNWRPDPSPARSANAEKEHAQAPPSTPPVTDIVDLTQWSKEISPALRTWHWQRKGLAGVINVLAQALYSLFGADDDDLFILREGCFAYFRLGGECVNGPVKLLSGLAPQPMLLVFHFFSVAILACRLLFTTDLALRRKRNIEAAKTGKAPSTAPPGILDYPWLLWRTLHVLWTACLVLFPVIFSELKRNVPDPFAFTMPSVPSTGMAQSAKKGNGSAHLSGTENGPLASRPLSMLAVGAVVLVVAWRLSQSPGSGGWMAPVAYAQAHARTLRA</sequence>
<keyword evidence="10" id="KW-0560">Oxidoreductase</keyword>
<dbReference type="PANTHER" id="PTHR10835">
    <property type="entry name" value="SQUALENE MONOOXYGENASE"/>
    <property type="match status" value="1"/>
</dbReference>
<accession>A0A177TPR8</accession>
<feature type="transmembrane region" description="Helical" evidence="13">
    <location>
        <begin position="641"/>
        <end position="658"/>
    </location>
</feature>
<dbReference type="GO" id="GO:0006696">
    <property type="term" value="P:ergosterol biosynthetic process"/>
    <property type="evidence" value="ECO:0007669"/>
    <property type="project" value="TreeGrafter"/>
</dbReference>
<feature type="region of interest" description="Disordered" evidence="12">
    <location>
        <begin position="110"/>
        <end position="130"/>
    </location>
</feature>
<evidence type="ECO:0000313" key="16">
    <source>
        <dbReference type="EMBL" id="KAE8250204.1"/>
    </source>
</evidence>
<comment type="cofactor">
    <cofactor evidence="1">
        <name>FAD</name>
        <dbReference type="ChEBI" id="CHEBI:57692"/>
    </cofactor>
</comment>
<dbReference type="InterPro" id="IPR006076">
    <property type="entry name" value="FAD-dep_OxRdtase"/>
</dbReference>
<name>A0A177TPR8_9BASI</name>
<comment type="subcellular location">
    <subcellularLocation>
        <location evidence="2">Microsome membrane</location>
        <topology evidence="2">Multi-pass membrane protein</topology>
    </subcellularLocation>
</comment>
<keyword evidence="5" id="KW-0285">Flavoprotein</keyword>
<dbReference type="PRINTS" id="PR00420">
    <property type="entry name" value="RNGMNOXGNASE"/>
</dbReference>
<dbReference type="GO" id="GO:0004506">
    <property type="term" value="F:squalene monooxygenase activity"/>
    <property type="evidence" value="ECO:0007669"/>
    <property type="project" value="UniProtKB-EC"/>
</dbReference>